<proteinExistence type="predicted"/>
<accession>A0A432MCR5</accession>
<protein>
    <submittedName>
        <fullName evidence="1">Type I-B CRISPR-associated protein Cas7/Cst2/DevR</fullName>
    </submittedName>
</protein>
<dbReference type="EMBL" id="RYZH01000075">
    <property type="protein sequence ID" value="RUL82177.1"/>
    <property type="molecule type" value="Genomic_DNA"/>
</dbReference>
<reference evidence="1 2" key="2">
    <citation type="submission" date="2019-01" db="EMBL/GenBank/DDBJ databases">
        <title>Tautonia sociabilis, a novel thermotolerant planctomycete of Isosphaeraceae family, isolated from a 4000 m deep subterranean habitat.</title>
        <authorList>
            <person name="Kovaleva O.L."/>
            <person name="Elcheninov A.G."/>
            <person name="Van Heerden E."/>
            <person name="Toshchakov S.V."/>
            <person name="Novikov A."/>
            <person name="Bonch-Osmolovskaya E.A."/>
            <person name="Kublanov I.V."/>
        </authorList>
    </citation>
    <scope>NUCLEOTIDE SEQUENCE [LARGE SCALE GENOMIC DNA]</scope>
    <source>
        <strain evidence="1 2">GM2012</strain>
    </source>
</reference>
<dbReference type="OrthoDB" id="9781560at2"/>
<evidence type="ECO:0000313" key="1">
    <source>
        <dbReference type="EMBL" id="RUL82177.1"/>
    </source>
</evidence>
<organism evidence="1 2">
    <name type="scientific">Tautonia sociabilis</name>
    <dbReference type="NCBI Taxonomy" id="2080755"/>
    <lineage>
        <taxon>Bacteria</taxon>
        <taxon>Pseudomonadati</taxon>
        <taxon>Planctomycetota</taxon>
        <taxon>Planctomycetia</taxon>
        <taxon>Isosphaerales</taxon>
        <taxon>Isosphaeraceae</taxon>
        <taxon>Tautonia</taxon>
    </lineage>
</organism>
<dbReference type="RefSeq" id="WP_126727963.1">
    <property type="nucleotide sequence ID" value="NZ_RYZH01000075.1"/>
</dbReference>
<evidence type="ECO:0000313" key="2">
    <source>
        <dbReference type="Proteomes" id="UP000280296"/>
    </source>
</evidence>
<comment type="caution">
    <text evidence="1">The sequence shown here is derived from an EMBL/GenBank/DDBJ whole genome shotgun (WGS) entry which is preliminary data.</text>
</comment>
<name>A0A432MCR5_9BACT</name>
<reference evidence="1 2" key="1">
    <citation type="submission" date="2018-12" db="EMBL/GenBank/DDBJ databases">
        <authorList>
            <person name="Toschakov S.V."/>
        </authorList>
    </citation>
    <scope>NUCLEOTIDE SEQUENCE [LARGE SCALE GENOMIC DNA]</scope>
    <source>
        <strain evidence="1 2">GM2012</strain>
    </source>
</reference>
<gene>
    <name evidence="1" type="ORF">TsocGM_23840</name>
</gene>
<sequence>MNLFATVMTYPAPSANYRGESEENRAVIQKITYGRFEYPIISPESMRNALRETLAAYGLTCNRTRLNDEEQLAVRFADYPDPDTYADDFFFGYLVAATGKDRKGILDAIKKSGRDVSAFRFKRDSVLRMNLARGIEPFRNNAVFTQSPLTSEDSPWRNAKTSALLHRETVLTAFQYPFALNLDDCKAKPDWTKALLRAIGELNNVAGNHARSYFEMAPASIVVRLTDQLVAGYDTYGFDSAGNFPEVVDAILTKGDFQGKEREFYLGGKIVKDMPDQAIKALTEKGVTLDRDPRRLLATVGETAFPAKGA</sequence>
<dbReference type="AlphaFoldDB" id="A0A432MCR5"/>
<dbReference type="Proteomes" id="UP000280296">
    <property type="component" value="Unassembled WGS sequence"/>
</dbReference>
<keyword evidence="2" id="KW-1185">Reference proteome</keyword>